<protein>
    <submittedName>
        <fullName evidence="1">Uncharacterized protein</fullName>
    </submittedName>
</protein>
<keyword evidence="2" id="KW-1185">Reference proteome</keyword>
<gene>
    <name evidence="1" type="ORF">PoB_005893300</name>
</gene>
<sequence length="90" mass="10602">MALTLVRGYFGDQNIQKKNVQARTRVIRICVARNHVTSNLRHSNTYDSNLRLAWAQVTLKLWKRFTHNTSVNFLRDKIMHLNPSLFYATK</sequence>
<dbReference type="AlphaFoldDB" id="A0AAV4CMD4"/>
<name>A0AAV4CMD4_9GAST</name>
<comment type="caution">
    <text evidence="1">The sequence shown here is derived from an EMBL/GenBank/DDBJ whole genome shotgun (WGS) entry which is preliminary data.</text>
</comment>
<reference evidence="1 2" key="1">
    <citation type="journal article" date="2021" name="Elife">
        <title>Chloroplast acquisition without the gene transfer in kleptoplastic sea slugs, Plakobranchus ocellatus.</title>
        <authorList>
            <person name="Maeda T."/>
            <person name="Takahashi S."/>
            <person name="Yoshida T."/>
            <person name="Shimamura S."/>
            <person name="Takaki Y."/>
            <person name="Nagai Y."/>
            <person name="Toyoda A."/>
            <person name="Suzuki Y."/>
            <person name="Arimoto A."/>
            <person name="Ishii H."/>
            <person name="Satoh N."/>
            <person name="Nishiyama T."/>
            <person name="Hasebe M."/>
            <person name="Maruyama T."/>
            <person name="Minagawa J."/>
            <person name="Obokata J."/>
            <person name="Shigenobu S."/>
        </authorList>
    </citation>
    <scope>NUCLEOTIDE SEQUENCE [LARGE SCALE GENOMIC DNA]</scope>
</reference>
<evidence type="ECO:0000313" key="2">
    <source>
        <dbReference type="Proteomes" id="UP000735302"/>
    </source>
</evidence>
<accession>A0AAV4CMD4</accession>
<dbReference type="EMBL" id="BLXT01006630">
    <property type="protein sequence ID" value="GFO32428.1"/>
    <property type="molecule type" value="Genomic_DNA"/>
</dbReference>
<proteinExistence type="predicted"/>
<organism evidence="1 2">
    <name type="scientific">Plakobranchus ocellatus</name>
    <dbReference type="NCBI Taxonomy" id="259542"/>
    <lineage>
        <taxon>Eukaryota</taxon>
        <taxon>Metazoa</taxon>
        <taxon>Spiralia</taxon>
        <taxon>Lophotrochozoa</taxon>
        <taxon>Mollusca</taxon>
        <taxon>Gastropoda</taxon>
        <taxon>Heterobranchia</taxon>
        <taxon>Euthyneura</taxon>
        <taxon>Panpulmonata</taxon>
        <taxon>Sacoglossa</taxon>
        <taxon>Placobranchoidea</taxon>
        <taxon>Plakobranchidae</taxon>
        <taxon>Plakobranchus</taxon>
    </lineage>
</organism>
<dbReference type="Proteomes" id="UP000735302">
    <property type="component" value="Unassembled WGS sequence"/>
</dbReference>
<evidence type="ECO:0000313" key="1">
    <source>
        <dbReference type="EMBL" id="GFO32428.1"/>
    </source>
</evidence>